<evidence type="ECO:0000256" key="1">
    <source>
        <dbReference type="SAM" id="Coils"/>
    </source>
</evidence>
<dbReference type="Proteomes" id="UP000734854">
    <property type="component" value="Unassembled WGS sequence"/>
</dbReference>
<dbReference type="Pfam" id="PF24994">
    <property type="entry name" value="GIL1_IRKI_C"/>
    <property type="match status" value="1"/>
</dbReference>
<dbReference type="AlphaFoldDB" id="A0A8J5FSF5"/>
<keyword evidence="1" id="KW-0175">Coiled coil</keyword>
<feature type="compositionally biased region" description="Polar residues" evidence="2">
    <location>
        <begin position="16"/>
        <end position="30"/>
    </location>
</feature>
<dbReference type="InterPro" id="IPR056813">
    <property type="entry name" value="GIL1_IRKI_C"/>
</dbReference>
<keyword evidence="6" id="KW-1185">Reference proteome</keyword>
<evidence type="ECO:0000259" key="3">
    <source>
        <dbReference type="Pfam" id="PF04859"/>
    </source>
</evidence>
<evidence type="ECO:0000313" key="6">
    <source>
        <dbReference type="Proteomes" id="UP000734854"/>
    </source>
</evidence>
<feature type="compositionally biased region" description="Basic and acidic residues" evidence="2">
    <location>
        <begin position="1"/>
        <end position="15"/>
    </location>
</feature>
<evidence type="ECO:0000313" key="5">
    <source>
        <dbReference type="EMBL" id="KAG6495170.1"/>
    </source>
</evidence>
<dbReference type="Pfam" id="PF04859">
    <property type="entry name" value="DUF641"/>
    <property type="match status" value="1"/>
</dbReference>
<organism evidence="5 6">
    <name type="scientific">Zingiber officinale</name>
    <name type="common">Ginger</name>
    <name type="synonym">Amomum zingiber</name>
    <dbReference type="NCBI Taxonomy" id="94328"/>
    <lineage>
        <taxon>Eukaryota</taxon>
        <taxon>Viridiplantae</taxon>
        <taxon>Streptophyta</taxon>
        <taxon>Embryophyta</taxon>
        <taxon>Tracheophyta</taxon>
        <taxon>Spermatophyta</taxon>
        <taxon>Magnoliopsida</taxon>
        <taxon>Liliopsida</taxon>
        <taxon>Zingiberales</taxon>
        <taxon>Zingiberaceae</taxon>
        <taxon>Zingiber</taxon>
    </lineage>
</organism>
<dbReference type="InterPro" id="IPR040225">
    <property type="entry name" value="GIL1-like"/>
</dbReference>
<dbReference type="GO" id="GO:0009959">
    <property type="term" value="P:negative gravitropism"/>
    <property type="evidence" value="ECO:0007669"/>
    <property type="project" value="InterPro"/>
</dbReference>
<feature type="domain" description="GIL1/IRKI C-terminal" evidence="4">
    <location>
        <begin position="362"/>
        <end position="406"/>
    </location>
</feature>
<name>A0A8J5FSF5_ZINOF</name>
<evidence type="ECO:0000259" key="4">
    <source>
        <dbReference type="Pfam" id="PF24994"/>
    </source>
</evidence>
<dbReference type="InterPro" id="IPR006943">
    <property type="entry name" value="DUF641_pln"/>
</dbReference>
<evidence type="ECO:0000256" key="2">
    <source>
        <dbReference type="SAM" id="MobiDB-lite"/>
    </source>
</evidence>
<feature type="region of interest" description="Disordered" evidence="2">
    <location>
        <begin position="1"/>
        <end position="30"/>
    </location>
</feature>
<feature type="coiled-coil region" evidence="1">
    <location>
        <begin position="131"/>
        <end position="158"/>
    </location>
</feature>
<sequence length="579" mass="64143">MLRNSLKEAESHDNNNQKVYPQPVEETSNQNNESMDALISKIFNNISSLKAAYIQLQDAHTPYDPDKIQVADKLVIEELMKLSELKHSYREKNPKLMSATPKDSSLLAEIQEQQGLLKTYEIMVKKFESKIQARDSEIVQIQQEIQESNQRKLKLEKKLKKRGLLSKESESFMEKNNFFSIELTTSLFSSSVDAAYKSIHDFSKPLINMMKAAGWDLDAAANAIEPGLVYSKRAHKKFAFESHICQKMFCGFQEENFSMELSDTTVSPEGFFHQFLAVRAMDPLDILSQSPDSVFGKFSREKYLLLVHPKMEASFFGNLDQRNHVLNGGHPRTPFYQAFLKLAKAIWLLHRLAHSFDPKVKVFQVNKGAEFSEVYMESVVKNIVVSEGGPKPQVGLMVMPGFMIGGSTMIVPNSLFGEASIACSKLAKDIMLANTPELEIHQPKDTHSGYTIDFHHGPGCGVLAVGGIDLVVPDQEVPDEGNLTDINGGRRRSRSAALTRKRKSQSTKSAQLRKPTRKGVSEEAGEGKLCALGGATLAPIEANGAKVGLTDRAGVEGDGGATTEGATAHLIVLVHWNGM</sequence>
<feature type="domain" description="DUF641" evidence="3">
    <location>
        <begin position="31"/>
        <end position="158"/>
    </location>
</feature>
<gene>
    <name evidence="5" type="ORF">ZIOFF_042961</name>
</gene>
<evidence type="ECO:0008006" key="7">
    <source>
        <dbReference type="Google" id="ProtNLM"/>
    </source>
</evidence>
<feature type="region of interest" description="Disordered" evidence="2">
    <location>
        <begin position="476"/>
        <end position="524"/>
    </location>
</feature>
<reference evidence="5 6" key="1">
    <citation type="submission" date="2020-08" db="EMBL/GenBank/DDBJ databases">
        <title>Plant Genome Project.</title>
        <authorList>
            <person name="Zhang R.-G."/>
        </authorList>
    </citation>
    <scope>NUCLEOTIDE SEQUENCE [LARGE SCALE GENOMIC DNA]</scope>
    <source>
        <tissue evidence="5">Rhizome</tissue>
    </source>
</reference>
<dbReference type="PANTHER" id="PTHR31161">
    <property type="entry name" value="PROTEIN GRAVITROPIC IN THE LIGHT 1"/>
    <property type="match status" value="1"/>
</dbReference>
<feature type="compositionally biased region" description="Basic residues" evidence="2">
    <location>
        <begin position="489"/>
        <end position="505"/>
    </location>
</feature>
<comment type="caution">
    <text evidence="5">The sequence shown here is derived from an EMBL/GenBank/DDBJ whole genome shotgun (WGS) entry which is preliminary data.</text>
</comment>
<dbReference type="EMBL" id="JACMSC010000012">
    <property type="protein sequence ID" value="KAG6495170.1"/>
    <property type="molecule type" value="Genomic_DNA"/>
</dbReference>
<accession>A0A8J5FSF5</accession>
<dbReference type="GO" id="GO:0009639">
    <property type="term" value="P:response to red or far red light"/>
    <property type="evidence" value="ECO:0007669"/>
    <property type="project" value="InterPro"/>
</dbReference>
<protein>
    <recommendedName>
        <fullName evidence="7">DUF641 domain-containing protein</fullName>
    </recommendedName>
</protein>
<proteinExistence type="predicted"/>